<proteinExistence type="predicted"/>
<keyword evidence="7 8" id="KW-0472">Membrane</keyword>
<keyword evidence="4" id="KW-0547">Nucleotide-binding</keyword>
<keyword evidence="2" id="KW-0813">Transport</keyword>
<dbReference type="Pfam" id="PF00005">
    <property type="entry name" value="ABC_tran"/>
    <property type="match status" value="1"/>
</dbReference>
<reference evidence="10 11" key="1">
    <citation type="submission" date="2021-02" db="EMBL/GenBank/DDBJ databases">
        <title>Plant Genome Project.</title>
        <authorList>
            <person name="Zhang R.-G."/>
        </authorList>
    </citation>
    <scope>NUCLEOTIDE SEQUENCE [LARGE SCALE GENOMIC DNA]</scope>
    <source>
        <tissue evidence="10">Leaves</tissue>
    </source>
</reference>
<comment type="subcellular location">
    <subcellularLocation>
        <location evidence="1">Membrane</location>
        <topology evidence="1">Multi-pass membrane protein</topology>
    </subcellularLocation>
</comment>
<dbReference type="SMART" id="SM00382">
    <property type="entry name" value="AAA"/>
    <property type="match status" value="1"/>
</dbReference>
<evidence type="ECO:0000256" key="8">
    <source>
        <dbReference type="SAM" id="Phobius"/>
    </source>
</evidence>
<gene>
    <name evidence="10" type="ORF">JRO89_XS12G0013300</name>
</gene>
<dbReference type="InterPro" id="IPR017871">
    <property type="entry name" value="ABC_transporter-like_CS"/>
</dbReference>
<feature type="transmembrane region" description="Helical" evidence="8">
    <location>
        <begin position="814"/>
        <end position="836"/>
    </location>
</feature>
<dbReference type="EMBL" id="JAFEMO010000012">
    <property type="protein sequence ID" value="KAH7553449.1"/>
    <property type="molecule type" value="Genomic_DNA"/>
</dbReference>
<feature type="transmembrane region" description="Helical" evidence="8">
    <location>
        <begin position="708"/>
        <end position="730"/>
    </location>
</feature>
<feature type="transmembrane region" description="Helical" evidence="8">
    <location>
        <begin position="787"/>
        <end position="807"/>
    </location>
</feature>
<feature type="domain" description="ABC transporter" evidence="9">
    <location>
        <begin position="326"/>
        <end position="567"/>
    </location>
</feature>
<evidence type="ECO:0000256" key="3">
    <source>
        <dbReference type="ARBA" id="ARBA00022692"/>
    </source>
</evidence>
<evidence type="ECO:0000256" key="6">
    <source>
        <dbReference type="ARBA" id="ARBA00022989"/>
    </source>
</evidence>
<dbReference type="Proteomes" id="UP000827721">
    <property type="component" value="Unassembled WGS sequence"/>
</dbReference>
<feature type="transmembrane region" description="Helical" evidence="8">
    <location>
        <begin position="751"/>
        <end position="775"/>
    </location>
</feature>
<dbReference type="InterPro" id="IPR003439">
    <property type="entry name" value="ABC_transporter-like_ATP-bd"/>
</dbReference>
<organism evidence="10 11">
    <name type="scientific">Xanthoceras sorbifolium</name>
    <dbReference type="NCBI Taxonomy" id="99658"/>
    <lineage>
        <taxon>Eukaryota</taxon>
        <taxon>Viridiplantae</taxon>
        <taxon>Streptophyta</taxon>
        <taxon>Embryophyta</taxon>
        <taxon>Tracheophyta</taxon>
        <taxon>Spermatophyta</taxon>
        <taxon>Magnoliopsida</taxon>
        <taxon>eudicotyledons</taxon>
        <taxon>Gunneridae</taxon>
        <taxon>Pentapetalae</taxon>
        <taxon>rosids</taxon>
        <taxon>malvids</taxon>
        <taxon>Sapindales</taxon>
        <taxon>Sapindaceae</taxon>
        <taxon>Xanthoceroideae</taxon>
        <taxon>Xanthoceras</taxon>
    </lineage>
</organism>
<dbReference type="PANTHER" id="PTHR48041:SF109">
    <property type="entry name" value="ABC TRANSPORTER G FAMILY MEMBER 20"/>
    <property type="match status" value="1"/>
</dbReference>
<evidence type="ECO:0000256" key="5">
    <source>
        <dbReference type="ARBA" id="ARBA00022840"/>
    </source>
</evidence>
<evidence type="ECO:0000313" key="11">
    <source>
        <dbReference type="Proteomes" id="UP000827721"/>
    </source>
</evidence>
<evidence type="ECO:0000313" key="10">
    <source>
        <dbReference type="EMBL" id="KAH7553449.1"/>
    </source>
</evidence>
<dbReference type="Pfam" id="PF19055">
    <property type="entry name" value="ABC2_membrane_7"/>
    <property type="match status" value="1"/>
</dbReference>
<dbReference type="Pfam" id="PF01061">
    <property type="entry name" value="ABC2_membrane"/>
    <property type="match status" value="1"/>
</dbReference>
<sequence length="983" mass="109501">MSSRGICRALSLSFGIHTPVKTENYWSEMPDFRRRLTSDNQMSQMSFQECVSIALDRPDLSFRFVLGCWVLCVSATVSKKLVVLTRLSPSPVSSRRDLLLSGAIGLLPMGHDVFSNHTNLLQRMRNLIEGGNKAETIRFHIDRPNARVKSQGKTKLDGCSFSKLDGGSKTQLFSTRKDNLTLSISDKGPKASNTQRACDRNLCTKALILIPTQVSNMITNKNLSSPSPIADGSSPDLFNHTQNVELREEPINGSTKYSMVVFPNLEQEEDYSSGNDIMADQHQVIDLTYPSIFNAPTDHPFVLSFNNLSYSVKVSPKMGMVVGFPFRGKGRGRETKTTKLLLDNISVHEAREGEIMAVLGASGSGKSTLIDALAGRIERESLKGTITLNGEAMESRLLKIISAYVMQDDLLFPMLTVEETLMFSAEFRLPRSVSKQKKRARVQTLIDQLGLRSAAKTVIGDEGHRGVSGGERRRVSIGINIIHDPILLFLDEPTSGLDSTSAFMVVKVLQRIARSGSIVIMSIHQPSYRIVSLLDNMIILSNGQTVYSGQPTRLPHYFMEFGHPVRENENPTEFALDLVHELEESHGGITNLVEFNKSWQYRIRNSNNLCSKPSVSLEDAIKNSISKGKLVVAGNIVTTKVSNLASSVPTFANPFWIEMQVIARRRLTNLRRMPELFGVRFCIILVTGCILASLFWQVDDFQDSQGRVGFFIFTIIFILCISLEEVPAFLQEQYIFIRETSHNSYRRSSYVLTHTLVSIPLLIILALVLSTTTFWSVGLTGGFPGFFFFFITIFASFWVGSSFMTLVTGIVSDLILALTVAGAILSYFFLFGGLLIPRNKIPIYWRWLHYASVVKYPYQGFLQNEYSNPAICFSKGMQMFEGTPLADLAEATKKKLLETMSGVLGTNITSTSCTITGMKLLEQKGATDINKWNCFWITIAWGILFRIGLGIVIQDSRGLVLACCVKKMRWGCTPQVAEDLAIL</sequence>
<protein>
    <recommendedName>
        <fullName evidence="9">ABC transporter domain-containing protein</fullName>
    </recommendedName>
</protein>
<dbReference type="SUPFAM" id="SSF52540">
    <property type="entry name" value="P-loop containing nucleoside triphosphate hydrolases"/>
    <property type="match status" value="1"/>
</dbReference>
<dbReference type="Gene3D" id="3.40.50.300">
    <property type="entry name" value="P-loop containing nucleotide triphosphate hydrolases"/>
    <property type="match status" value="1"/>
</dbReference>
<evidence type="ECO:0000256" key="7">
    <source>
        <dbReference type="ARBA" id="ARBA00023136"/>
    </source>
</evidence>
<comment type="caution">
    <text evidence="10">The sequence shown here is derived from an EMBL/GenBank/DDBJ whole genome shotgun (WGS) entry which is preliminary data.</text>
</comment>
<dbReference type="InterPro" id="IPR027417">
    <property type="entry name" value="P-loop_NTPase"/>
</dbReference>
<evidence type="ECO:0000259" key="9">
    <source>
        <dbReference type="PROSITE" id="PS50893"/>
    </source>
</evidence>
<accession>A0ABQ8HAD7</accession>
<evidence type="ECO:0000256" key="2">
    <source>
        <dbReference type="ARBA" id="ARBA00022448"/>
    </source>
</evidence>
<dbReference type="InterPro" id="IPR043926">
    <property type="entry name" value="ABCG_dom"/>
</dbReference>
<evidence type="ECO:0000256" key="1">
    <source>
        <dbReference type="ARBA" id="ARBA00004141"/>
    </source>
</evidence>
<dbReference type="PANTHER" id="PTHR48041">
    <property type="entry name" value="ABC TRANSPORTER G FAMILY MEMBER 28"/>
    <property type="match status" value="1"/>
</dbReference>
<feature type="transmembrane region" description="Helical" evidence="8">
    <location>
        <begin position="676"/>
        <end position="696"/>
    </location>
</feature>
<dbReference type="InterPro" id="IPR003593">
    <property type="entry name" value="AAA+_ATPase"/>
</dbReference>
<dbReference type="PROSITE" id="PS00211">
    <property type="entry name" value="ABC_TRANSPORTER_1"/>
    <property type="match status" value="1"/>
</dbReference>
<dbReference type="PROSITE" id="PS50893">
    <property type="entry name" value="ABC_TRANSPORTER_2"/>
    <property type="match status" value="1"/>
</dbReference>
<keyword evidence="6 8" id="KW-1133">Transmembrane helix</keyword>
<dbReference type="InterPro" id="IPR013525">
    <property type="entry name" value="ABC2_TM"/>
</dbReference>
<keyword evidence="5" id="KW-0067">ATP-binding</keyword>
<keyword evidence="3 8" id="KW-0812">Transmembrane</keyword>
<dbReference type="InterPro" id="IPR050352">
    <property type="entry name" value="ABCG_transporters"/>
</dbReference>
<name>A0ABQ8HAD7_9ROSI</name>
<keyword evidence="11" id="KW-1185">Reference proteome</keyword>
<evidence type="ECO:0000256" key="4">
    <source>
        <dbReference type="ARBA" id="ARBA00022741"/>
    </source>
</evidence>